<proteinExistence type="predicted"/>
<protein>
    <submittedName>
        <fullName evidence="1">Uncharacterized protein</fullName>
    </submittedName>
</protein>
<sequence length="26" mass="2992">MICSYHTQVFNGTMPSNLCTKKLNFL</sequence>
<name>A0A0E9UJN0_ANGAN</name>
<dbReference type="EMBL" id="GBXM01042600">
    <property type="protein sequence ID" value="JAH65977.1"/>
    <property type="molecule type" value="Transcribed_RNA"/>
</dbReference>
<accession>A0A0E9UJN0</accession>
<dbReference type="AlphaFoldDB" id="A0A0E9UJN0"/>
<evidence type="ECO:0000313" key="1">
    <source>
        <dbReference type="EMBL" id="JAH65977.1"/>
    </source>
</evidence>
<reference evidence="1" key="1">
    <citation type="submission" date="2014-11" db="EMBL/GenBank/DDBJ databases">
        <authorList>
            <person name="Amaro Gonzalez C."/>
        </authorList>
    </citation>
    <scope>NUCLEOTIDE SEQUENCE</scope>
</reference>
<organism evidence="1">
    <name type="scientific">Anguilla anguilla</name>
    <name type="common">European freshwater eel</name>
    <name type="synonym">Muraena anguilla</name>
    <dbReference type="NCBI Taxonomy" id="7936"/>
    <lineage>
        <taxon>Eukaryota</taxon>
        <taxon>Metazoa</taxon>
        <taxon>Chordata</taxon>
        <taxon>Craniata</taxon>
        <taxon>Vertebrata</taxon>
        <taxon>Euteleostomi</taxon>
        <taxon>Actinopterygii</taxon>
        <taxon>Neopterygii</taxon>
        <taxon>Teleostei</taxon>
        <taxon>Anguilliformes</taxon>
        <taxon>Anguillidae</taxon>
        <taxon>Anguilla</taxon>
    </lineage>
</organism>
<reference evidence="1" key="2">
    <citation type="journal article" date="2015" name="Fish Shellfish Immunol.">
        <title>Early steps in the European eel (Anguilla anguilla)-Vibrio vulnificus interaction in the gills: Role of the RtxA13 toxin.</title>
        <authorList>
            <person name="Callol A."/>
            <person name="Pajuelo D."/>
            <person name="Ebbesson L."/>
            <person name="Teles M."/>
            <person name="MacKenzie S."/>
            <person name="Amaro C."/>
        </authorList>
    </citation>
    <scope>NUCLEOTIDE SEQUENCE</scope>
</reference>